<sequence>MNQISVIKKIQLGKNGYPIDNLFANLNFSFYCGDGKVKHDINLSFQKSKFLSELIKSGEITIETLANCQKVKQEDLGNPEKQFLYRYQIYNPVECSNSYLVIFSIDEYREYWSCFIYEVLQIERISHTL</sequence>
<gene>
    <name evidence="1" type="ORF">ACFFLS_24145</name>
</gene>
<reference evidence="1 2" key="1">
    <citation type="submission" date="2024-09" db="EMBL/GenBank/DDBJ databases">
        <authorList>
            <person name="Sun Q."/>
            <person name="Mori K."/>
        </authorList>
    </citation>
    <scope>NUCLEOTIDE SEQUENCE [LARGE SCALE GENOMIC DNA]</scope>
    <source>
        <strain evidence="1 2">CGMCC 1.12926</strain>
    </source>
</reference>
<evidence type="ECO:0000313" key="2">
    <source>
        <dbReference type="Proteomes" id="UP001589734"/>
    </source>
</evidence>
<organism evidence="1 2">
    <name type="scientific">Flavobacterium procerum</name>
    <dbReference type="NCBI Taxonomy" id="1455569"/>
    <lineage>
        <taxon>Bacteria</taxon>
        <taxon>Pseudomonadati</taxon>
        <taxon>Bacteroidota</taxon>
        <taxon>Flavobacteriia</taxon>
        <taxon>Flavobacteriales</taxon>
        <taxon>Flavobacteriaceae</taxon>
        <taxon>Flavobacterium</taxon>
    </lineage>
</organism>
<dbReference type="Proteomes" id="UP001589734">
    <property type="component" value="Unassembled WGS sequence"/>
</dbReference>
<proteinExistence type="predicted"/>
<dbReference type="RefSeq" id="WP_379682853.1">
    <property type="nucleotide sequence ID" value="NZ_JBHLYW010000029.1"/>
</dbReference>
<evidence type="ECO:0000313" key="1">
    <source>
        <dbReference type="EMBL" id="MFC0080158.1"/>
    </source>
</evidence>
<comment type="caution">
    <text evidence="1">The sequence shown here is derived from an EMBL/GenBank/DDBJ whole genome shotgun (WGS) entry which is preliminary data.</text>
</comment>
<accession>A0ABV6BYN9</accession>
<evidence type="ECO:0008006" key="3">
    <source>
        <dbReference type="Google" id="ProtNLM"/>
    </source>
</evidence>
<protein>
    <recommendedName>
        <fullName evidence="3">DUF4268 domain-containing protein</fullName>
    </recommendedName>
</protein>
<name>A0ABV6BYN9_9FLAO</name>
<dbReference type="EMBL" id="JBHLYW010000029">
    <property type="protein sequence ID" value="MFC0080158.1"/>
    <property type="molecule type" value="Genomic_DNA"/>
</dbReference>
<keyword evidence="2" id="KW-1185">Reference proteome</keyword>